<dbReference type="PANTHER" id="PTHR10587">
    <property type="entry name" value="GLYCOSYL TRANSFERASE-RELATED"/>
    <property type="match status" value="1"/>
</dbReference>
<dbReference type="AlphaFoldDB" id="A0AAE3LLS3"/>
<gene>
    <name evidence="2" type="ORF">OEV98_00605</name>
</gene>
<dbReference type="PROSITE" id="PS51677">
    <property type="entry name" value="NODB"/>
    <property type="match status" value="1"/>
</dbReference>
<dbReference type="GO" id="GO:0005975">
    <property type="term" value="P:carbohydrate metabolic process"/>
    <property type="evidence" value="ECO:0007669"/>
    <property type="project" value="InterPro"/>
</dbReference>
<dbReference type="PANTHER" id="PTHR10587:SF80">
    <property type="entry name" value="CHITOOLIGOSACCHARIDE DEACETYLASE"/>
    <property type="match status" value="1"/>
</dbReference>
<accession>A0AAE3LLS3</accession>
<dbReference type="InterPro" id="IPR011330">
    <property type="entry name" value="Glyco_hydro/deAcase_b/a-brl"/>
</dbReference>
<dbReference type="SUPFAM" id="SSF88713">
    <property type="entry name" value="Glycoside hydrolase/deacetylase"/>
    <property type="match status" value="1"/>
</dbReference>
<dbReference type="Proteomes" id="UP001209318">
    <property type="component" value="Unassembled WGS sequence"/>
</dbReference>
<name>A0AAE3LLS3_9BACI</name>
<dbReference type="Pfam" id="PF01522">
    <property type="entry name" value="Polysacc_deac_1"/>
    <property type="match status" value="1"/>
</dbReference>
<protein>
    <submittedName>
        <fullName evidence="2">Polysaccharide deacetylase family protein</fullName>
    </submittedName>
</protein>
<reference evidence="2" key="1">
    <citation type="submission" date="2022-10" db="EMBL/GenBank/DDBJ databases">
        <title>Description of Fervidibacillus gen. nov. in the family Fervidibacillaceae fam. nov. with two species, Fervidibacillus albus sp. nov., and Fervidibacillus halotolerans sp. nov., isolated from tidal flat sediments.</title>
        <authorList>
            <person name="Kwon K.K."/>
            <person name="Yang S.-H."/>
        </authorList>
    </citation>
    <scope>NUCLEOTIDE SEQUENCE</scope>
    <source>
        <strain evidence="2">JCM 19140</strain>
    </source>
</reference>
<dbReference type="RefSeq" id="WP_263071191.1">
    <property type="nucleotide sequence ID" value="NZ_JAOUSF010000001.1"/>
</dbReference>
<organism evidence="2 3">
    <name type="scientific">Perspicuibacillus lycopersici</name>
    <dbReference type="NCBI Taxonomy" id="1325689"/>
    <lineage>
        <taxon>Bacteria</taxon>
        <taxon>Bacillati</taxon>
        <taxon>Bacillota</taxon>
        <taxon>Bacilli</taxon>
        <taxon>Bacillales</taxon>
        <taxon>Bacillaceae</taxon>
        <taxon>Perspicuibacillus</taxon>
    </lineage>
</organism>
<dbReference type="InterPro" id="IPR050248">
    <property type="entry name" value="Polysacc_deacetylase_ArnD"/>
</dbReference>
<proteinExistence type="predicted"/>
<evidence type="ECO:0000259" key="1">
    <source>
        <dbReference type="PROSITE" id="PS51677"/>
    </source>
</evidence>
<dbReference type="Gene3D" id="3.20.20.370">
    <property type="entry name" value="Glycoside hydrolase/deacetylase"/>
    <property type="match status" value="1"/>
</dbReference>
<dbReference type="EMBL" id="JAOUSF010000001">
    <property type="protein sequence ID" value="MCU9612057.1"/>
    <property type="molecule type" value="Genomic_DNA"/>
</dbReference>
<feature type="domain" description="NodB homology" evidence="1">
    <location>
        <begin position="131"/>
        <end position="307"/>
    </location>
</feature>
<evidence type="ECO:0000313" key="3">
    <source>
        <dbReference type="Proteomes" id="UP001209318"/>
    </source>
</evidence>
<dbReference type="CDD" id="cd10950">
    <property type="entry name" value="CE4_BsYlxY_like"/>
    <property type="match status" value="1"/>
</dbReference>
<evidence type="ECO:0000313" key="2">
    <source>
        <dbReference type="EMBL" id="MCU9612057.1"/>
    </source>
</evidence>
<dbReference type="NCBIfam" id="TIGR02873">
    <property type="entry name" value="spore_ylxY"/>
    <property type="match status" value="1"/>
</dbReference>
<comment type="caution">
    <text evidence="2">The sequence shown here is derived from an EMBL/GenBank/DDBJ whole genome shotgun (WGS) entry which is preliminary data.</text>
</comment>
<dbReference type="GO" id="GO:0016020">
    <property type="term" value="C:membrane"/>
    <property type="evidence" value="ECO:0007669"/>
    <property type="project" value="TreeGrafter"/>
</dbReference>
<dbReference type="InterPro" id="IPR014228">
    <property type="entry name" value="Spore_polysacc_deacetyl_YlxY"/>
</dbReference>
<dbReference type="GO" id="GO:0016810">
    <property type="term" value="F:hydrolase activity, acting on carbon-nitrogen (but not peptide) bonds"/>
    <property type="evidence" value="ECO:0007669"/>
    <property type="project" value="InterPro"/>
</dbReference>
<keyword evidence="3" id="KW-1185">Reference proteome</keyword>
<sequence length="324" mass="36711">MRKYSYQRISTLLMIALFAFLLVENPFSDAYVGKLKSDAMEVSSSKDSLYVEIEQKAKDYEKAASDAKIDKVWKKMPGYNGLQVDIDASYEKMKETGVFDEELFVYKQIPPKVHLEDLEAAPIYRGHPEKPMVSLTINVAWGNEYLSAMLATLKEQHVYATFFIEGRWAKQNPDLVKMIYEGGHEIGNHSFSHPNMQKLNTAQVKKELADTNDILQATTGKIPTLFAPPSGSFRDEVVQIADNMNMETILWSVDTIDWQKPSSSVIINRVLKQVHNGAIILMHPTESTANALEKLITDIKNKGYQLGTVSDLLDEKRIKNDEPF</sequence>
<dbReference type="InterPro" id="IPR002509">
    <property type="entry name" value="NODB_dom"/>
</dbReference>